<dbReference type="SMART" id="SM00343">
    <property type="entry name" value="ZnF_C2HC"/>
    <property type="match status" value="1"/>
</dbReference>
<dbReference type="Pfam" id="PF00098">
    <property type="entry name" value="zf-CCHC"/>
    <property type="match status" value="1"/>
</dbReference>
<evidence type="ECO:0000313" key="3">
    <source>
        <dbReference type="EMBL" id="TWW62904.1"/>
    </source>
</evidence>
<gene>
    <name evidence="3" type="ORF">D4764_04G0015510</name>
</gene>
<keyword evidence="1" id="KW-0479">Metal-binding</keyword>
<dbReference type="Proteomes" id="UP000324091">
    <property type="component" value="Chromosome 4"/>
</dbReference>
<dbReference type="PROSITE" id="PS50158">
    <property type="entry name" value="ZF_CCHC"/>
    <property type="match status" value="1"/>
</dbReference>
<dbReference type="InterPro" id="IPR054722">
    <property type="entry name" value="PolX-like_BBD"/>
</dbReference>
<organism evidence="3 4">
    <name type="scientific">Takifugu flavidus</name>
    <name type="common">sansaifugu</name>
    <dbReference type="NCBI Taxonomy" id="433684"/>
    <lineage>
        <taxon>Eukaryota</taxon>
        <taxon>Metazoa</taxon>
        <taxon>Chordata</taxon>
        <taxon>Craniata</taxon>
        <taxon>Vertebrata</taxon>
        <taxon>Euteleostomi</taxon>
        <taxon>Actinopterygii</taxon>
        <taxon>Neopterygii</taxon>
        <taxon>Teleostei</taxon>
        <taxon>Neoteleostei</taxon>
        <taxon>Acanthomorphata</taxon>
        <taxon>Eupercaria</taxon>
        <taxon>Tetraodontiformes</taxon>
        <taxon>Tetradontoidea</taxon>
        <taxon>Tetraodontidae</taxon>
        <taxon>Takifugu</taxon>
    </lineage>
</organism>
<evidence type="ECO:0000256" key="1">
    <source>
        <dbReference type="PROSITE-ProRule" id="PRU00047"/>
    </source>
</evidence>
<keyword evidence="1" id="KW-0862">Zinc</keyword>
<evidence type="ECO:0000259" key="2">
    <source>
        <dbReference type="PROSITE" id="PS50158"/>
    </source>
</evidence>
<proteinExistence type="predicted"/>
<evidence type="ECO:0000313" key="4">
    <source>
        <dbReference type="Proteomes" id="UP000324091"/>
    </source>
</evidence>
<accession>A0A5C6N5Z6</accession>
<dbReference type="InterPro" id="IPR036875">
    <property type="entry name" value="Znf_CCHC_sf"/>
</dbReference>
<dbReference type="EMBL" id="RHFK02000017">
    <property type="protein sequence ID" value="TWW62904.1"/>
    <property type="molecule type" value="Genomic_DNA"/>
</dbReference>
<dbReference type="PANTHER" id="PTHR47481:SF14">
    <property type="entry name" value="RETROTRANSPOSON COPIA-LIKE N-TERMINAL DOMAIN-CONTAINING PROTEIN"/>
    <property type="match status" value="1"/>
</dbReference>
<dbReference type="AlphaFoldDB" id="A0A5C6N5Z6"/>
<dbReference type="Pfam" id="PF14223">
    <property type="entry name" value="Retrotran_gag_2"/>
    <property type="match status" value="1"/>
</dbReference>
<sequence>MTAPQAPTGYGPRRDVGNRWVRLCFDGDERNYELWEPKLLAHMRLLGLKETLLNEPAADNVEADILKNEESYAEMIQFLDDKSLSLIMREAADNGRKALKILRDHYAGKGKPRIISLYTELTSLQKAVSESVTDSIIRAETAITALRNANETLSDGLLIAMVLKGLPEAYKPFSIHITQGDDNLTFSDFKTKLRSFEDTEKFRTVSEDNIMKVAAPVSDWRRRERHACPEITCYTCGEKGHKARVCPNERQERKTQWCGYCKSSTHKDASCRRKKKDNIKQAADDICEEQSYAFKVSECQLGLKHRGLMVDTGATSHIITDVQKFLKCDESFQPQNHTVELADGTRTNGAALRRGDAEVTLVDREGKRMKATLKKARYVPTYPQDIFSVKAATTNGASVNFREGHSELIHKSGTRFDIKEYNRLYYLNTVNDVTDEL</sequence>
<feature type="domain" description="CCHC-type" evidence="2">
    <location>
        <begin position="233"/>
        <end position="248"/>
    </location>
</feature>
<dbReference type="Pfam" id="PF22936">
    <property type="entry name" value="Pol_BBD"/>
    <property type="match status" value="1"/>
</dbReference>
<dbReference type="InterPro" id="IPR001878">
    <property type="entry name" value="Znf_CCHC"/>
</dbReference>
<dbReference type="SUPFAM" id="SSF57756">
    <property type="entry name" value="Retrovirus zinc finger-like domains"/>
    <property type="match status" value="1"/>
</dbReference>
<keyword evidence="1" id="KW-0863">Zinc-finger</keyword>
<protein>
    <recommendedName>
        <fullName evidence="2">CCHC-type domain-containing protein</fullName>
    </recommendedName>
</protein>
<reference evidence="3 4" key="1">
    <citation type="submission" date="2019-04" db="EMBL/GenBank/DDBJ databases">
        <title>Chromosome genome assembly for Takifugu flavidus.</title>
        <authorList>
            <person name="Xiao S."/>
        </authorList>
    </citation>
    <scope>NUCLEOTIDE SEQUENCE [LARGE SCALE GENOMIC DNA]</scope>
    <source>
        <strain evidence="3">HTHZ2018</strain>
        <tissue evidence="3">Muscle</tissue>
    </source>
</reference>
<dbReference type="GO" id="GO:0008270">
    <property type="term" value="F:zinc ion binding"/>
    <property type="evidence" value="ECO:0007669"/>
    <property type="project" value="UniProtKB-KW"/>
</dbReference>
<dbReference type="GO" id="GO:0003676">
    <property type="term" value="F:nucleic acid binding"/>
    <property type="evidence" value="ECO:0007669"/>
    <property type="project" value="InterPro"/>
</dbReference>
<comment type="caution">
    <text evidence="3">The sequence shown here is derived from an EMBL/GenBank/DDBJ whole genome shotgun (WGS) entry which is preliminary data.</text>
</comment>
<dbReference type="PANTHER" id="PTHR47481">
    <property type="match status" value="1"/>
</dbReference>
<dbReference type="Gene3D" id="4.10.60.10">
    <property type="entry name" value="Zinc finger, CCHC-type"/>
    <property type="match status" value="1"/>
</dbReference>
<name>A0A5C6N5Z6_9TELE</name>
<keyword evidence="4" id="KW-1185">Reference proteome</keyword>